<gene>
    <name evidence="1" type="ORF">GGR27_001166</name>
</gene>
<organism evidence="1 2">
    <name type="scientific">Neolewinella antarctica</name>
    <dbReference type="NCBI Taxonomy" id="442734"/>
    <lineage>
        <taxon>Bacteria</taxon>
        <taxon>Pseudomonadati</taxon>
        <taxon>Bacteroidota</taxon>
        <taxon>Saprospiria</taxon>
        <taxon>Saprospirales</taxon>
        <taxon>Lewinellaceae</taxon>
        <taxon>Neolewinella</taxon>
    </lineage>
</organism>
<keyword evidence="1" id="KW-0804">Transcription</keyword>
<sequence>MNEDMKIACPNCKWTPDGRAHWYCERCNHNWDTFETAAVCPSCKHAHTHTSCVPDAGGCTTSSRHEDWYGGLDEWLAEQLERIRERVKADV</sequence>
<proteinExistence type="predicted"/>
<keyword evidence="2" id="KW-1185">Reference proteome</keyword>
<comment type="caution">
    <text evidence="1">The sequence shown here is derived from an EMBL/GenBank/DDBJ whole genome shotgun (WGS) entry which is preliminary data.</text>
</comment>
<keyword evidence="1" id="KW-0240">DNA-directed RNA polymerase</keyword>
<dbReference type="GO" id="GO:0000428">
    <property type="term" value="C:DNA-directed RNA polymerase complex"/>
    <property type="evidence" value="ECO:0007669"/>
    <property type="project" value="UniProtKB-KW"/>
</dbReference>
<reference evidence="1 2" key="1">
    <citation type="submission" date="2020-03" db="EMBL/GenBank/DDBJ databases">
        <title>Genomic Encyclopedia of Type Strains, Phase IV (KMG-IV): sequencing the most valuable type-strain genomes for metagenomic binning, comparative biology and taxonomic classification.</title>
        <authorList>
            <person name="Goeker M."/>
        </authorList>
    </citation>
    <scope>NUCLEOTIDE SEQUENCE [LARGE SCALE GENOMIC DNA]</scope>
    <source>
        <strain evidence="1 2">DSM 105096</strain>
    </source>
</reference>
<protein>
    <submittedName>
        <fullName evidence="1">DNA-directed RNA polymerase subunit RPC12/RpoP</fullName>
    </submittedName>
</protein>
<dbReference type="Proteomes" id="UP000770785">
    <property type="component" value="Unassembled WGS sequence"/>
</dbReference>
<evidence type="ECO:0000313" key="1">
    <source>
        <dbReference type="EMBL" id="NJC25667.1"/>
    </source>
</evidence>
<name>A0ABX0XA46_9BACT</name>
<accession>A0ABX0XA46</accession>
<dbReference type="RefSeq" id="WP_168036458.1">
    <property type="nucleotide sequence ID" value="NZ_JAATJH010000002.1"/>
</dbReference>
<dbReference type="EMBL" id="JAATJH010000002">
    <property type="protein sequence ID" value="NJC25667.1"/>
    <property type="molecule type" value="Genomic_DNA"/>
</dbReference>
<evidence type="ECO:0000313" key="2">
    <source>
        <dbReference type="Proteomes" id="UP000770785"/>
    </source>
</evidence>